<gene>
    <name evidence="1" type="ORF">TDIB3V08_LOCUS5375</name>
</gene>
<dbReference type="AlphaFoldDB" id="A0A7R8VLH7"/>
<name>A0A7R8VLH7_TIMDO</name>
<proteinExistence type="predicted"/>
<protein>
    <submittedName>
        <fullName evidence="1">Uncharacterized protein</fullName>
    </submittedName>
</protein>
<organism evidence="1">
    <name type="scientific">Timema douglasi</name>
    <name type="common">Walking stick</name>
    <dbReference type="NCBI Taxonomy" id="61478"/>
    <lineage>
        <taxon>Eukaryota</taxon>
        <taxon>Metazoa</taxon>
        <taxon>Ecdysozoa</taxon>
        <taxon>Arthropoda</taxon>
        <taxon>Hexapoda</taxon>
        <taxon>Insecta</taxon>
        <taxon>Pterygota</taxon>
        <taxon>Neoptera</taxon>
        <taxon>Polyneoptera</taxon>
        <taxon>Phasmatodea</taxon>
        <taxon>Timematodea</taxon>
        <taxon>Timematoidea</taxon>
        <taxon>Timematidae</taxon>
        <taxon>Timema</taxon>
    </lineage>
</organism>
<accession>A0A7R8VLH7</accession>
<dbReference type="EMBL" id="OA566577">
    <property type="protein sequence ID" value="CAD7199112.1"/>
    <property type="molecule type" value="Genomic_DNA"/>
</dbReference>
<evidence type="ECO:0000313" key="1">
    <source>
        <dbReference type="EMBL" id="CAD7199112.1"/>
    </source>
</evidence>
<sequence length="69" mass="7785">MIAFKSHFLPRSGHWNDGEQIIAEFVSSCKALKDIHSDTELNIRLKELRCQVKASSNLYVRALLASLPS</sequence>
<reference evidence="1" key="1">
    <citation type="submission" date="2020-11" db="EMBL/GenBank/DDBJ databases">
        <authorList>
            <person name="Tran Van P."/>
        </authorList>
    </citation>
    <scope>NUCLEOTIDE SEQUENCE</scope>
</reference>